<gene>
    <name evidence="1" type="ORF">TSG867_LOCUS29965</name>
</gene>
<evidence type="ECO:0000313" key="1">
    <source>
        <dbReference type="EMBL" id="CAF4637249.1"/>
    </source>
</evidence>
<organism evidence="1 2">
    <name type="scientific">Rotaria socialis</name>
    <dbReference type="NCBI Taxonomy" id="392032"/>
    <lineage>
        <taxon>Eukaryota</taxon>
        <taxon>Metazoa</taxon>
        <taxon>Spiralia</taxon>
        <taxon>Gnathifera</taxon>
        <taxon>Rotifera</taxon>
        <taxon>Eurotatoria</taxon>
        <taxon>Bdelloidea</taxon>
        <taxon>Philodinida</taxon>
        <taxon>Philodinidae</taxon>
        <taxon>Rotaria</taxon>
    </lineage>
</organism>
<dbReference type="Proteomes" id="UP000663862">
    <property type="component" value="Unassembled WGS sequence"/>
</dbReference>
<dbReference type="AlphaFoldDB" id="A0A821EKB7"/>
<feature type="non-terminal residue" evidence="1">
    <location>
        <position position="1"/>
    </location>
</feature>
<proteinExistence type="predicted"/>
<dbReference type="EMBL" id="CAJOBQ010004480">
    <property type="protein sequence ID" value="CAF4637249.1"/>
    <property type="molecule type" value="Genomic_DNA"/>
</dbReference>
<sequence>MISDFVVAHPSGPFFSLNPAEYARALQKYHQLGAPTVLEYVLNTASASLNVGYDNYLDNAAVLGQCERLFQMIEFKECFKGHTIECVFDQARTHTAKSHSVNDFSRSVGTKCTVDKIQYLDPNGKARSIDCFFQSGPNKGLSKGLDVIAKELGIAQPEKFKLPALRDHLSTHPAFQNVSRLELLVQKYHVRIHFCPKFHYELFANHIANLLQPYEYETVCSNVKCPVRRKSHQSSRLSFKHKTVFYCCLYVVCSGQRSLTQSKFVHTVFPPMVLVMNTDNTITTATVPHQINIQNQKYYLFATTSHIPGHFIGMKMCHDHKQDTVVDDLFKTSEGVHIVSRAFYNQS</sequence>
<reference evidence="1" key="1">
    <citation type="submission" date="2021-02" db="EMBL/GenBank/DDBJ databases">
        <authorList>
            <person name="Nowell W R."/>
        </authorList>
    </citation>
    <scope>NUCLEOTIDE SEQUENCE</scope>
</reference>
<comment type="caution">
    <text evidence="1">The sequence shown here is derived from an EMBL/GenBank/DDBJ whole genome shotgun (WGS) entry which is preliminary data.</text>
</comment>
<accession>A0A821EKB7</accession>
<evidence type="ECO:0000313" key="2">
    <source>
        <dbReference type="Proteomes" id="UP000663862"/>
    </source>
</evidence>
<name>A0A821EKB7_9BILA</name>
<protein>
    <submittedName>
        <fullName evidence="1">Uncharacterized protein</fullName>
    </submittedName>
</protein>